<dbReference type="GO" id="GO:0006508">
    <property type="term" value="P:proteolysis"/>
    <property type="evidence" value="ECO:0007669"/>
    <property type="project" value="UniProtKB-KW"/>
</dbReference>
<keyword evidence="9" id="KW-1185">Reference proteome</keyword>
<dbReference type="InterPro" id="IPR034122">
    <property type="entry name" value="Retropepsin-like_bacterial"/>
</dbReference>
<feature type="domain" description="Peptidase A2" evidence="7">
    <location>
        <begin position="64"/>
        <end position="145"/>
    </location>
</feature>
<dbReference type="Gene3D" id="2.40.70.10">
    <property type="entry name" value="Acid Proteases"/>
    <property type="match status" value="2"/>
</dbReference>
<comment type="similarity">
    <text evidence="1">Belongs to the DDI1 family.</text>
</comment>
<dbReference type="PANTHER" id="PTHR12917:SF1">
    <property type="entry name" value="AT13091P"/>
    <property type="match status" value="1"/>
</dbReference>
<dbReference type="Proteomes" id="UP000197153">
    <property type="component" value="Chromosome 1"/>
</dbReference>
<dbReference type="InterPro" id="IPR001995">
    <property type="entry name" value="Peptidase_A2_cat"/>
</dbReference>
<evidence type="ECO:0000256" key="3">
    <source>
        <dbReference type="ARBA" id="ARBA00022750"/>
    </source>
</evidence>
<organism evidence="8 9">
    <name type="scientific">Nitrospirillum viridazoti CBAmc</name>
    <dbReference type="NCBI Taxonomy" id="1441467"/>
    <lineage>
        <taxon>Bacteria</taxon>
        <taxon>Pseudomonadati</taxon>
        <taxon>Pseudomonadota</taxon>
        <taxon>Alphaproteobacteria</taxon>
        <taxon>Rhodospirillales</taxon>
        <taxon>Azospirillaceae</taxon>
        <taxon>Nitrospirillum</taxon>
        <taxon>Nitrospirillum viridazoti</taxon>
    </lineage>
</organism>
<evidence type="ECO:0000313" key="8">
    <source>
        <dbReference type="EMBL" id="ASG19669.1"/>
    </source>
</evidence>
<evidence type="ECO:0000256" key="1">
    <source>
        <dbReference type="ARBA" id="ARBA00009136"/>
    </source>
</evidence>
<keyword evidence="4" id="KW-0378">Hydrolase</keyword>
<feature type="signal peptide" evidence="6">
    <location>
        <begin position="1"/>
        <end position="32"/>
    </location>
</feature>
<evidence type="ECO:0000256" key="5">
    <source>
        <dbReference type="SAM" id="MobiDB-lite"/>
    </source>
</evidence>
<dbReference type="SUPFAM" id="SSF50630">
    <property type="entry name" value="Acid proteases"/>
    <property type="match status" value="2"/>
</dbReference>
<keyword evidence="3" id="KW-0064">Aspartyl protease</keyword>
<evidence type="ECO:0000256" key="4">
    <source>
        <dbReference type="ARBA" id="ARBA00022801"/>
    </source>
</evidence>
<dbReference type="PROSITE" id="PS50175">
    <property type="entry name" value="ASP_PROT_RETROV"/>
    <property type="match status" value="1"/>
</dbReference>
<reference evidence="8 9" key="1">
    <citation type="submission" date="2017-06" db="EMBL/GenBank/DDBJ databases">
        <title>Complete genome sequence of Nitrospirillum amazonense strain CBAmC, an endophytic nitrogen-fixing and plant growth-promoting bacterium, isolated from sugarcane.</title>
        <authorList>
            <person name="Schwab S."/>
            <person name="dos Santos Teixeira K.R."/>
            <person name="Simoes Araujo J.L."/>
            <person name="Soares Vidal M."/>
            <person name="Borges de Freitas H.R."/>
            <person name="Rivello Crivelaro A.L."/>
            <person name="Bueno de Camargo Nunes A."/>
            <person name="dos Santos C.M."/>
            <person name="Palmeira da Silva Rosa D."/>
            <person name="da Silva Padilha D."/>
            <person name="da Silva E."/>
            <person name="Araujo Terra L."/>
            <person name="Soares Mendes V."/>
            <person name="Farinelli L."/>
            <person name="Magalhaes Cruz L."/>
            <person name="Baldani J.I."/>
        </authorList>
    </citation>
    <scope>NUCLEOTIDE SEQUENCE [LARGE SCALE GENOMIC DNA]</scope>
    <source>
        <strain evidence="8 9">CBAmC</strain>
    </source>
</reference>
<feature type="chain" id="PRO_5012331790" description="Peptidase A2 domain-containing protein" evidence="6">
    <location>
        <begin position="33"/>
        <end position="363"/>
    </location>
</feature>
<dbReference type="GO" id="GO:0004190">
    <property type="term" value="F:aspartic-type endopeptidase activity"/>
    <property type="evidence" value="ECO:0007669"/>
    <property type="project" value="UniProtKB-KW"/>
</dbReference>
<dbReference type="AlphaFoldDB" id="A0A248JLZ8"/>
<gene>
    <name evidence="8" type="ORF">Y958_01660</name>
</gene>
<dbReference type="PANTHER" id="PTHR12917">
    <property type="entry name" value="ASPARTYL PROTEASE DDI-RELATED"/>
    <property type="match status" value="1"/>
</dbReference>
<dbReference type="Pfam" id="PF13650">
    <property type="entry name" value="Asp_protease_2"/>
    <property type="match status" value="2"/>
</dbReference>
<keyword evidence="6" id="KW-0732">Signal</keyword>
<accession>A0A248JLZ8</accession>
<protein>
    <recommendedName>
        <fullName evidence="7">Peptidase A2 domain-containing protein</fullName>
    </recommendedName>
</protein>
<evidence type="ECO:0000256" key="6">
    <source>
        <dbReference type="SAM" id="SignalP"/>
    </source>
</evidence>
<evidence type="ECO:0000259" key="7">
    <source>
        <dbReference type="PROSITE" id="PS50175"/>
    </source>
</evidence>
<dbReference type="InterPro" id="IPR021109">
    <property type="entry name" value="Peptidase_aspartic_dom_sf"/>
</dbReference>
<keyword evidence="2" id="KW-0645">Protease</keyword>
<evidence type="ECO:0000256" key="2">
    <source>
        <dbReference type="ARBA" id="ARBA00022670"/>
    </source>
</evidence>
<dbReference type="EMBL" id="CP022110">
    <property type="protein sequence ID" value="ASG19669.1"/>
    <property type="molecule type" value="Genomic_DNA"/>
</dbReference>
<feature type="region of interest" description="Disordered" evidence="5">
    <location>
        <begin position="342"/>
        <end position="363"/>
    </location>
</feature>
<dbReference type="KEGG" id="nao:Y958_01660"/>
<name>A0A248JLZ8_9PROT</name>
<dbReference type="CDD" id="cd05483">
    <property type="entry name" value="retropepsin_like_bacteria"/>
    <property type="match status" value="2"/>
</dbReference>
<evidence type="ECO:0000313" key="9">
    <source>
        <dbReference type="Proteomes" id="UP000197153"/>
    </source>
</evidence>
<proteinExistence type="inferred from homology"/>
<sequence length="363" mass="38640">MGVQVMKTKISAGVSALTLMALAVLPSAPAQAASSCKLAQVAAIPLEMDGNILLARVAINGKPARMLVDTGAWMSVLTRSSLAPLGLKAVDAQGEMIGIDGTSRLLQTTMDSLELGTWHGRDVRVYVGGYGSLGDNAVGALGMDLLERYDMEFDLAHNLLNLFKPEKCDNDVLAYWSNSYNVTDMDDVRGNRSRIRVPVLVNGQTVHAELDSGASITVLDEGVARRVGIDVIAGDAAKAGNLQGANGYSVETHIGTFDSFSIGDETIRHAKLRVTDLYNRVGTTYVGSRLSTSYGDTDMYLGADFLRSHRVYIASSQRKVYFTYQGGPVFQVVGPALTAVSRGAKADEETEPSAAAPTKAQGQ</sequence>